<reference evidence="2 3" key="1">
    <citation type="journal article" date="2014" name="BMC Genomics">
        <title>Genome sequencing of four Aureobasidium pullulans varieties: biotechnological potential, stress tolerance, and description of new species.</title>
        <authorList>
            <person name="Gostin Ar C."/>
            <person name="Ohm R.A."/>
            <person name="Kogej T."/>
            <person name="Sonjak S."/>
            <person name="Turk M."/>
            <person name="Zajc J."/>
            <person name="Zalar P."/>
            <person name="Grube M."/>
            <person name="Sun H."/>
            <person name="Han J."/>
            <person name="Sharma A."/>
            <person name="Chiniquy J."/>
            <person name="Ngan C.Y."/>
            <person name="Lipzen A."/>
            <person name="Barry K."/>
            <person name="Grigoriev I.V."/>
            <person name="Gunde-Cimerman N."/>
        </authorList>
    </citation>
    <scope>NUCLEOTIDE SEQUENCE [LARGE SCALE GENOMIC DNA]</scope>
    <source>
        <strain evidence="2 3">EXF-150</strain>
    </source>
</reference>
<evidence type="ECO:0000313" key="2">
    <source>
        <dbReference type="EMBL" id="KEQ78375.1"/>
    </source>
</evidence>
<dbReference type="OrthoDB" id="3912127at2759"/>
<organism evidence="2 3">
    <name type="scientific">Aureobasidium pullulans EXF-150</name>
    <dbReference type="NCBI Taxonomy" id="1043002"/>
    <lineage>
        <taxon>Eukaryota</taxon>
        <taxon>Fungi</taxon>
        <taxon>Dikarya</taxon>
        <taxon>Ascomycota</taxon>
        <taxon>Pezizomycotina</taxon>
        <taxon>Dothideomycetes</taxon>
        <taxon>Dothideomycetidae</taxon>
        <taxon>Dothideales</taxon>
        <taxon>Saccotheciaceae</taxon>
        <taxon>Aureobasidium</taxon>
    </lineage>
</organism>
<protein>
    <submittedName>
        <fullName evidence="2">Uncharacterized protein</fullName>
    </submittedName>
</protein>
<feature type="compositionally biased region" description="Polar residues" evidence="1">
    <location>
        <begin position="1"/>
        <end position="10"/>
    </location>
</feature>
<feature type="region of interest" description="Disordered" evidence="1">
    <location>
        <begin position="1"/>
        <end position="31"/>
    </location>
</feature>
<evidence type="ECO:0000256" key="1">
    <source>
        <dbReference type="SAM" id="MobiDB-lite"/>
    </source>
</evidence>
<gene>
    <name evidence="2" type="ORF">M438DRAFT_329965</name>
</gene>
<feature type="compositionally biased region" description="Basic and acidic residues" evidence="1">
    <location>
        <begin position="59"/>
        <end position="72"/>
    </location>
</feature>
<accession>A0A074WYS9</accession>
<proteinExistence type="predicted"/>
<sequence>MPSDNQQHIDGQQPAGRGGSDLSVTQDTVPPEDIPAVQQYVSEILVGVNVEQDHHPHNHEEVVESNDQSDHPIHRRAPSESAWFGRGVTGRNELLELLRRQAFHHIPLLGPSEDNGVSLPTLELLQRACADYGHLDAFFREADEAFVNALTESSGRFRVPIPLLVPTGRHAFLSFYAFLIRDNQVVSSCWEDYHGRVSTVMRRVARDLDVPRTPNLLYVRLARQDRGVFESIGKYMRRRGRGLILRGGWPQAFSSEVRNGRWIEEFEYVVT</sequence>
<dbReference type="Proteomes" id="UP000030706">
    <property type="component" value="Unassembled WGS sequence"/>
</dbReference>
<dbReference type="RefSeq" id="XP_029754562.1">
    <property type="nucleotide sequence ID" value="XM_029903272.1"/>
</dbReference>
<feature type="region of interest" description="Disordered" evidence="1">
    <location>
        <begin position="59"/>
        <end position="78"/>
    </location>
</feature>
<dbReference type="EMBL" id="KL585028">
    <property type="protein sequence ID" value="KEQ78375.1"/>
    <property type="molecule type" value="Genomic_DNA"/>
</dbReference>
<dbReference type="HOGENOM" id="CLU_1026674_0_0_1"/>
<keyword evidence="3" id="KW-1185">Reference proteome</keyword>
<name>A0A074WYS9_AURPU</name>
<dbReference type="AlphaFoldDB" id="A0A074WYS9"/>
<evidence type="ECO:0000313" key="3">
    <source>
        <dbReference type="Proteomes" id="UP000030706"/>
    </source>
</evidence>
<dbReference type="GeneID" id="40745578"/>